<dbReference type="RefSeq" id="WP_229160601.1">
    <property type="nucleotide sequence ID" value="NZ_JAJEWP010000002.1"/>
</dbReference>
<gene>
    <name evidence="1" type="ORF">LJ739_11425</name>
</gene>
<dbReference type="InterPro" id="IPR034660">
    <property type="entry name" value="DinB/YfiT-like"/>
</dbReference>
<comment type="caution">
    <text evidence="1">The sequence shown here is derived from an EMBL/GenBank/DDBJ whole genome shotgun (WGS) entry which is preliminary data.</text>
</comment>
<keyword evidence="2" id="KW-1185">Reference proteome</keyword>
<dbReference type="InterPro" id="IPR018531">
    <property type="entry name" value="DUF1993"/>
</dbReference>
<evidence type="ECO:0000313" key="2">
    <source>
        <dbReference type="Proteomes" id="UP001520878"/>
    </source>
</evidence>
<dbReference type="Proteomes" id="UP001520878">
    <property type="component" value="Unassembled WGS sequence"/>
</dbReference>
<dbReference type="PANTHER" id="PTHR36922">
    <property type="entry name" value="BLL2446 PROTEIN"/>
    <property type="match status" value="1"/>
</dbReference>
<dbReference type="PANTHER" id="PTHR36922:SF1">
    <property type="entry name" value="DUF1993 DOMAIN-CONTAINING PROTEIN"/>
    <property type="match status" value="1"/>
</dbReference>
<evidence type="ECO:0000313" key="1">
    <source>
        <dbReference type="EMBL" id="MCC2616853.1"/>
    </source>
</evidence>
<proteinExistence type="predicted"/>
<reference evidence="1 2" key="1">
    <citation type="submission" date="2021-10" db="EMBL/GenBank/DDBJ databases">
        <title>Draft genome of Aestuariibacter halophilus JC2043.</title>
        <authorList>
            <person name="Emsley S.A."/>
            <person name="Pfannmuller K.M."/>
            <person name="Ushijima B."/>
            <person name="Saw J.H."/>
            <person name="Videau P."/>
        </authorList>
    </citation>
    <scope>NUCLEOTIDE SEQUENCE [LARGE SCALE GENOMIC DNA]</scope>
    <source>
        <strain evidence="1 2">JC2043</strain>
    </source>
</reference>
<organism evidence="1 2">
    <name type="scientific">Fluctibacter halophilus</name>
    <dbReference type="NCBI Taxonomy" id="226011"/>
    <lineage>
        <taxon>Bacteria</taxon>
        <taxon>Pseudomonadati</taxon>
        <taxon>Pseudomonadota</taxon>
        <taxon>Gammaproteobacteria</taxon>
        <taxon>Alteromonadales</taxon>
        <taxon>Alteromonadaceae</taxon>
        <taxon>Fluctibacter</taxon>
    </lineage>
</organism>
<name>A0ABS8G8J2_9ALTE</name>
<dbReference type="Gene3D" id="1.20.120.450">
    <property type="entry name" value="dinb family like domain"/>
    <property type="match status" value="1"/>
</dbReference>
<dbReference type="EMBL" id="JAJEWP010000002">
    <property type="protein sequence ID" value="MCC2616853.1"/>
    <property type="molecule type" value="Genomic_DNA"/>
</dbReference>
<accession>A0ABS8G8J2</accession>
<dbReference type="Pfam" id="PF09351">
    <property type="entry name" value="DUF1993"/>
    <property type="match status" value="1"/>
</dbReference>
<dbReference type="SUPFAM" id="SSF109854">
    <property type="entry name" value="DinB/YfiT-like putative metalloenzymes"/>
    <property type="match status" value="1"/>
</dbReference>
<sequence length="168" mass="18775">MTTDPFAVHRHYTRQLLALINKAQAHSAKAEALLHARLSDDMFPVHQQFTTALSFVYRAINALLGTQHREQIEIAVTWSALQEAINQTLSALQTASQQGEEATDKPIALVAGFAECQFSPQDYLHLFSIPNMLFHINMAYATLRAAGVPLSKQDYDGFHRYPAGFQFA</sequence>
<protein>
    <submittedName>
        <fullName evidence="1">DUF1993 domain-containing protein</fullName>
    </submittedName>
</protein>